<protein>
    <recommendedName>
        <fullName evidence="2">Dipeptidylpeptidase IV N-terminal domain-containing protein</fullName>
    </recommendedName>
</protein>
<reference evidence="1" key="1">
    <citation type="submission" date="2018-06" db="EMBL/GenBank/DDBJ databases">
        <authorList>
            <person name="Zhirakovskaya E."/>
        </authorList>
    </citation>
    <scope>NUCLEOTIDE SEQUENCE</scope>
</reference>
<dbReference type="InterPro" id="IPR011042">
    <property type="entry name" value="6-blade_b-propeller_TolB-like"/>
</dbReference>
<name>A0A3B1A7C8_9ZZZZ</name>
<accession>A0A3B1A7C8</accession>
<gene>
    <name evidence="1" type="ORF">MNBD_GAMMA22-2045</name>
</gene>
<evidence type="ECO:0008006" key="2">
    <source>
        <dbReference type="Google" id="ProtNLM"/>
    </source>
</evidence>
<dbReference type="PROSITE" id="PS51257">
    <property type="entry name" value="PROKAR_LIPOPROTEIN"/>
    <property type="match status" value="1"/>
</dbReference>
<sequence length="345" mass="40248">MMTKPLTVTLQRYSTISRYKLLLLVLFSIALLSCDSESQNQEIVKSVVIEPEEPTVPDVILEALNDASSYDMPRFQFQSRFGSREKYEIWSMKIDGSDIRLVLSAEELYRDGFSHLSQHMSRSPDGRYVALVQKPDEGNNARVLYDLKTRERTVMVKNSAVVPSIRWTEDSKQVLFYSWSYKESNAYLYQFDVKEKKLRKGPNNIDSSEFYPIKNDSEFIAITKQGFVRYDWVGKKLNEVKLAERIHTRSHAVSRNGKTMVYKLYKGAYPAFIVIHLNKPHEVLFSLKERSDNFMLDYWGNNLYYLGFGGINTVNLKTKTKSRILNSYDFFSGFHNLNLYNDKER</sequence>
<organism evidence="1">
    <name type="scientific">hydrothermal vent metagenome</name>
    <dbReference type="NCBI Taxonomy" id="652676"/>
    <lineage>
        <taxon>unclassified sequences</taxon>
        <taxon>metagenomes</taxon>
        <taxon>ecological metagenomes</taxon>
    </lineage>
</organism>
<dbReference type="SUPFAM" id="SSF69304">
    <property type="entry name" value="Tricorn protease N-terminal domain"/>
    <property type="match status" value="1"/>
</dbReference>
<proteinExistence type="predicted"/>
<evidence type="ECO:0000313" key="1">
    <source>
        <dbReference type="EMBL" id="VAX01636.1"/>
    </source>
</evidence>
<dbReference type="Gene3D" id="2.120.10.30">
    <property type="entry name" value="TolB, C-terminal domain"/>
    <property type="match status" value="1"/>
</dbReference>
<dbReference type="EMBL" id="UOFS01000049">
    <property type="protein sequence ID" value="VAX01636.1"/>
    <property type="molecule type" value="Genomic_DNA"/>
</dbReference>
<dbReference type="AlphaFoldDB" id="A0A3B1A7C8"/>